<dbReference type="InterPro" id="IPR007035">
    <property type="entry name" value="Peptidase_M55"/>
</dbReference>
<organism evidence="1 2">
    <name type="scientific">Gonapodya prolifera (strain JEL478)</name>
    <name type="common">Monoblepharis prolifera</name>
    <dbReference type="NCBI Taxonomy" id="1344416"/>
    <lineage>
        <taxon>Eukaryota</taxon>
        <taxon>Fungi</taxon>
        <taxon>Fungi incertae sedis</taxon>
        <taxon>Chytridiomycota</taxon>
        <taxon>Chytridiomycota incertae sedis</taxon>
        <taxon>Monoblepharidomycetes</taxon>
        <taxon>Monoblepharidales</taxon>
        <taxon>Gonapodyaceae</taxon>
        <taxon>Gonapodya</taxon>
    </lineage>
</organism>
<dbReference type="Pfam" id="PF04951">
    <property type="entry name" value="Peptidase_M55"/>
    <property type="match status" value="1"/>
</dbReference>
<sequence length="126" mass="13660">MMEGINKTYSEIMHTNEPFFSAAFFIGYHTHASNSQGVLSHTFNSALFSDVRVNGIPASEAFVNALIAAQYGVPVVLLTGDQALKDEVRSYARECGVFRRGKDGSVECAIVKESVGRTSVHTSEPS</sequence>
<keyword evidence="2" id="KW-1185">Reference proteome</keyword>
<proteinExistence type="predicted"/>
<dbReference type="OrthoDB" id="10653475at2759"/>
<evidence type="ECO:0000313" key="1">
    <source>
        <dbReference type="EMBL" id="KXS14313.1"/>
    </source>
</evidence>
<reference evidence="1 2" key="1">
    <citation type="journal article" date="2015" name="Genome Biol. Evol.">
        <title>Phylogenomic analyses indicate that early fungi evolved digesting cell walls of algal ancestors of land plants.</title>
        <authorList>
            <person name="Chang Y."/>
            <person name="Wang S."/>
            <person name="Sekimoto S."/>
            <person name="Aerts A.L."/>
            <person name="Choi C."/>
            <person name="Clum A."/>
            <person name="LaButti K.M."/>
            <person name="Lindquist E.A."/>
            <person name="Yee Ngan C."/>
            <person name="Ohm R.A."/>
            <person name="Salamov A.A."/>
            <person name="Grigoriev I.V."/>
            <person name="Spatafora J.W."/>
            <person name="Berbee M.L."/>
        </authorList>
    </citation>
    <scope>NUCLEOTIDE SEQUENCE [LARGE SCALE GENOMIC DNA]</scope>
    <source>
        <strain evidence="1 2">JEL478</strain>
    </source>
</reference>
<protein>
    <submittedName>
        <fullName evidence="1">Uncharacterized protein</fullName>
    </submittedName>
</protein>
<dbReference type="InterPro" id="IPR036177">
    <property type="entry name" value="Peptidase_M55_sf"/>
</dbReference>
<evidence type="ECO:0000313" key="2">
    <source>
        <dbReference type="Proteomes" id="UP000070544"/>
    </source>
</evidence>
<gene>
    <name evidence="1" type="ORF">M427DRAFT_353402</name>
</gene>
<dbReference type="AlphaFoldDB" id="A0A139AD19"/>
<dbReference type="InterPro" id="IPR027476">
    <property type="entry name" value="DppA_N"/>
</dbReference>
<name>A0A139AD19_GONPJ</name>
<dbReference type="Proteomes" id="UP000070544">
    <property type="component" value="Unassembled WGS sequence"/>
</dbReference>
<accession>A0A139AD19</accession>
<dbReference type="EMBL" id="KQ965770">
    <property type="protein sequence ID" value="KXS14313.1"/>
    <property type="molecule type" value="Genomic_DNA"/>
</dbReference>
<dbReference type="Gene3D" id="3.40.50.10780">
    <property type="entry name" value="Dipeptide transport protein"/>
    <property type="match status" value="1"/>
</dbReference>
<dbReference type="SUPFAM" id="SSF63992">
    <property type="entry name" value="Dipeptide transport protein"/>
    <property type="match status" value="1"/>
</dbReference>